<accession>A0A2H3DWG5</accession>
<evidence type="ECO:0000313" key="2">
    <source>
        <dbReference type="EMBL" id="PBK95168.1"/>
    </source>
</evidence>
<keyword evidence="3" id="KW-1185">Reference proteome</keyword>
<keyword evidence="1" id="KW-1133">Transmembrane helix</keyword>
<dbReference type="AlphaFoldDB" id="A0A2H3DWG5"/>
<dbReference type="OrthoDB" id="3358294at2759"/>
<protein>
    <submittedName>
        <fullName evidence="2">Uncharacterized protein</fullName>
    </submittedName>
</protein>
<dbReference type="InParanoid" id="A0A2H3DWG5"/>
<dbReference type="Proteomes" id="UP000217790">
    <property type="component" value="Unassembled WGS sequence"/>
</dbReference>
<gene>
    <name evidence="2" type="ORF">ARMGADRAFT_1028567</name>
</gene>
<keyword evidence="1" id="KW-0812">Transmembrane</keyword>
<evidence type="ECO:0000313" key="3">
    <source>
        <dbReference type="Proteomes" id="UP000217790"/>
    </source>
</evidence>
<organism evidence="2 3">
    <name type="scientific">Armillaria gallica</name>
    <name type="common">Bulbous honey fungus</name>
    <name type="synonym">Armillaria bulbosa</name>
    <dbReference type="NCBI Taxonomy" id="47427"/>
    <lineage>
        <taxon>Eukaryota</taxon>
        <taxon>Fungi</taxon>
        <taxon>Dikarya</taxon>
        <taxon>Basidiomycota</taxon>
        <taxon>Agaricomycotina</taxon>
        <taxon>Agaricomycetes</taxon>
        <taxon>Agaricomycetidae</taxon>
        <taxon>Agaricales</taxon>
        <taxon>Marasmiineae</taxon>
        <taxon>Physalacriaceae</taxon>
        <taxon>Armillaria</taxon>
    </lineage>
</organism>
<name>A0A2H3DWG5_ARMGA</name>
<proteinExistence type="predicted"/>
<evidence type="ECO:0000256" key="1">
    <source>
        <dbReference type="SAM" id="Phobius"/>
    </source>
</evidence>
<sequence>MTSETRRYKHQWQGYGSQSKTIPHPPPLIIRDVCTPHHEQQDRLFHDGVSSRRAVVLPPPSTYNGSHTTMTPSLPPYVDDNEVQLPPTYTSLRLKCVASQNQSIQIPTRYFFLYGFVCPPLWLLGILVLIHPLRHVLPFLFISGHNVETRSKEKEWASLCLIITSILSVVGTPVSGGNEHLLPTSAFETASESLVESAWIRTLTAYPYRFVGTKSYYNGLSTSSSGHKSALNVDGVFGLEADAGPSSSIAPFGVTSLGISSPFWRFTISMPAPFDAQQRHLAVTCSYLIFVGSCWCTASVRSNLRYHLCSGIQAHPSLG</sequence>
<keyword evidence="1" id="KW-0472">Membrane</keyword>
<reference evidence="3" key="1">
    <citation type="journal article" date="2017" name="Nat. Ecol. Evol.">
        <title>Genome expansion and lineage-specific genetic innovations in the forest pathogenic fungi Armillaria.</title>
        <authorList>
            <person name="Sipos G."/>
            <person name="Prasanna A.N."/>
            <person name="Walter M.C."/>
            <person name="O'Connor E."/>
            <person name="Balint B."/>
            <person name="Krizsan K."/>
            <person name="Kiss B."/>
            <person name="Hess J."/>
            <person name="Varga T."/>
            <person name="Slot J."/>
            <person name="Riley R."/>
            <person name="Boka B."/>
            <person name="Rigling D."/>
            <person name="Barry K."/>
            <person name="Lee J."/>
            <person name="Mihaltcheva S."/>
            <person name="LaButti K."/>
            <person name="Lipzen A."/>
            <person name="Waldron R."/>
            <person name="Moloney N.M."/>
            <person name="Sperisen C."/>
            <person name="Kredics L."/>
            <person name="Vagvoelgyi C."/>
            <person name="Patrignani A."/>
            <person name="Fitzpatrick D."/>
            <person name="Nagy I."/>
            <person name="Doyle S."/>
            <person name="Anderson J.B."/>
            <person name="Grigoriev I.V."/>
            <person name="Gueldener U."/>
            <person name="Muensterkoetter M."/>
            <person name="Nagy L.G."/>
        </authorList>
    </citation>
    <scope>NUCLEOTIDE SEQUENCE [LARGE SCALE GENOMIC DNA]</scope>
    <source>
        <strain evidence="3">Ar21-2</strain>
    </source>
</reference>
<dbReference type="EMBL" id="KZ293652">
    <property type="protein sequence ID" value="PBK95168.1"/>
    <property type="molecule type" value="Genomic_DNA"/>
</dbReference>
<feature type="transmembrane region" description="Helical" evidence="1">
    <location>
        <begin position="111"/>
        <end position="130"/>
    </location>
</feature>